<dbReference type="InterPro" id="IPR039770">
    <property type="entry name" value="Rpf2"/>
</dbReference>
<dbReference type="Proteomes" id="UP000241890">
    <property type="component" value="Unassembled WGS sequence"/>
</dbReference>
<dbReference type="GO" id="GO:0000027">
    <property type="term" value="P:ribosomal large subunit assembly"/>
    <property type="evidence" value="ECO:0007669"/>
    <property type="project" value="InterPro"/>
</dbReference>
<dbReference type="OrthoDB" id="407658at2759"/>
<name>A0A2R5GYQ3_9STRA</name>
<dbReference type="InterPro" id="IPR007109">
    <property type="entry name" value="Brix"/>
</dbReference>
<proteinExistence type="inferred from homology"/>
<dbReference type="GO" id="GO:0019843">
    <property type="term" value="F:rRNA binding"/>
    <property type="evidence" value="ECO:0007669"/>
    <property type="project" value="UniProtKB-UniRule"/>
</dbReference>
<dbReference type="PROSITE" id="PS50833">
    <property type="entry name" value="BRIX"/>
    <property type="match status" value="1"/>
</dbReference>
<comment type="caution">
    <text evidence="6">The sequence shown here is derived from an EMBL/GenBank/DDBJ whole genome shotgun (WGS) entry which is preliminary data.</text>
</comment>
<sequence>MGKPLTGKRKRGHVLRRQKALEPKVHELEKKCLLVRGSKVGPYGLELLRDLRRLRGADNTTLFSRKNDVLPFEDETRMEFLCGKNDCGVFALATHSKKRPNNVVLGRIYDNQTLDMVEIGVTGYQSFEEVLKRTKLAKAIGSQTAIIFQGDEFDKNEDMQTLRSILLDIFRERQVQQVDLTTIDHIVCCSAVDGKVYVRNYVVAYAPDGKKNQSKDGSAEPAKRVGVVDVMGQKIPNVQLIDMGPNFNFVLRRTRLPSTQLAKLALRQPKVSRGPKKVKNVTHDALEGKVGRVHMKRQDTNKLVTRSRFKKALSRGGQKDE</sequence>
<evidence type="ECO:0000256" key="2">
    <source>
        <dbReference type="ARBA" id="ARBA00010782"/>
    </source>
</evidence>
<dbReference type="EMBL" id="BEYU01000171">
    <property type="protein sequence ID" value="GBG33863.1"/>
    <property type="molecule type" value="Genomic_DNA"/>
</dbReference>
<evidence type="ECO:0000256" key="3">
    <source>
        <dbReference type="ARBA" id="ARBA00023242"/>
    </source>
</evidence>
<dbReference type="GO" id="GO:0000463">
    <property type="term" value="P:maturation of LSU-rRNA from tricistronic rRNA transcript (SSU-rRNA, 5.8S rRNA, LSU-rRNA)"/>
    <property type="evidence" value="ECO:0007669"/>
    <property type="project" value="TreeGrafter"/>
</dbReference>
<evidence type="ECO:0000256" key="4">
    <source>
        <dbReference type="RuleBase" id="RU367086"/>
    </source>
</evidence>
<evidence type="ECO:0000259" key="5">
    <source>
        <dbReference type="PROSITE" id="PS50833"/>
    </source>
</evidence>
<keyword evidence="3 4" id="KW-0539">Nucleus</keyword>
<dbReference type="PANTHER" id="PTHR12728">
    <property type="entry name" value="BRIX DOMAIN CONTAINING PROTEIN"/>
    <property type="match status" value="1"/>
</dbReference>
<dbReference type="PANTHER" id="PTHR12728:SF0">
    <property type="entry name" value="RIBOSOME PRODUCTION FACTOR 2 HOMOLOG"/>
    <property type="match status" value="1"/>
</dbReference>
<protein>
    <recommendedName>
        <fullName evidence="4">Ribosome production factor 2 homolog</fullName>
    </recommendedName>
    <alternativeName>
        <fullName evidence="4">Ribosome biogenesis protein RPF2 homolog</fullName>
    </alternativeName>
</protein>
<organism evidence="6 7">
    <name type="scientific">Hondaea fermentalgiana</name>
    <dbReference type="NCBI Taxonomy" id="2315210"/>
    <lineage>
        <taxon>Eukaryota</taxon>
        <taxon>Sar</taxon>
        <taxon>Stramenopiles</taxon>
        <taxon>Bigyra</taxon>
        <taxon>Labyrinthulomycetes</taxon>
        <taxon>Thraustochytrida</taxon>
        <taxon>Thraustochytriidae</taxon>
        <taxon>Hondaea</taxon>
    </lineage>
</organism>
<comment type="subcellular location">
    <subcellularLocation>
        <location evidence="1 4">Nucleus</location>
        <location evidence="1 4">Nucleolus</location>
    </subcellularLocation>
</comment>
<comment type="similarity">
    <text evidence="2 4">Belongs to the RPF2 family.</text>
</comment>
<accession>A0A2R5GYQ3</accession>
<gene>
    <name evidence="6" type="ORF">FCC1311_100862</name>
</gene>
<feature type="domain" description="Brix" evidence="5">
    <location>
        <begin position="30"/>
        <end position="260"/>
    </location>
</feature>
<dbReference type="AlphaFoldDB" id="A0A2R5GYQ3"/>
<evidence type="ECO:0000313" key="6">
    <source>
        <dbReference type="EMBL" id="GBG33863.1"/>
    </source>
</evidence>
<evidence type="ECO:0000256" key="1">
    <source>
        <dbReference type="ARBA" id="ARBA00004604"/>
    </source>
</evidence>
<dbReference type="Pfam" id="PF04427">
    <property type="entry name" value="Brix"/>
    <property type="match status" value="1"/>
</dbReference>
<dbReference type="InParanoid" id="A0A2R5GYQ3"/>
<dbReference type="SMART" id="SM00879">
    <property type="entry name" value="Brix"/>
    <property type="match status" value="1"/>
</dbReference>
<reference evidence="6 7" key="1">
    <citation type="submission" date="2017-12" db="EMBL/GenBank/DDBJ databases">
        <title>Sequencing, de novo assembly and annotation of complete genome of a new Thraustochytrid species, strain FCC1311.</title>
        <authorList>
            <person name="Sedici K."/>
            <person name="Godart F."/>
            <person name="Aiese Cigliano R."/>
            <person name="Sanseverino W."/>
            <person name="Barakat M."/>
            <person name="Ortet P."/>
            <person name="Marechal E."/>
            <person name="Cagnac O."/>
            <person name="Amato A."/>
        </authorList>
    </citation>
    <scope>NUCLEOTIDE SEQUENCE [LARGE SCALE GENOMIC DNA]</scope>
</reference>
<keyword evidence="7" id="KW-1185">Reference proteome</keyword>
<dbReference type="GO" id="GO:0005730">
    <property type="term" value="C:nucleolus"/>
    <property type="evidence" value="ECO:0007669"/>
    <property type="project" value="UniProtKB-SubCell"/>
</dbReference>
<evidence type="ECO:0000313" key="7">
    <source>
        <dbReference type="Proteomes" id="UP000241890"/>
    </source>
</evidence>